<feature type="transmembrane region" description="Helical" evidence="1">
    <location>
        <begin position="33"/>
        <end position="52"/>
    </location>
</feature>
<sequence length="189" mass="22316">MQDNLGINFTIQEKDYIQLFSNMPSLKFQKYKSVFTIVIINIVLYFLVILYAKSLDFSSGEFAIANIVALAVLGTLTTIFLFNFRRKYKKMVFDIAKEKYQELRGDEVNLTLDKDLNIITMNNRNIPFIEEDTLIIHTPKNYFIYFGKKIYSNKVLIPKRGNDKYKNNVYELIDYLSKFKNVKIIERNN</sequence>
<keyword evidence="1" id="KW-0472">Membrane</keyword>
<gene>
    <name evidence="2" type="ORF">FZC74_01295</name>
</gene>
<dbReference type="AlphaFoldDB" id="A0AA94WTV3"/>
<reference evidence="2 3" key="1">
    <citation type="submission" date="2019-08" db="EMBL/GenBank/DDBJ databases">
        <title>Bacillus genomes from the desert of Cuatro Cienegas, Coahuila.</title>
        <authorList>
            <person name="Olmedo-Alvarez G."/>
        </authorList>
    </citation>
    <scope>NUCLEOTIDE SEQUENCE [LARGE SCALE GENOMIC DNA]</scope>
    <source>
        <strain evidence="2 3">CH88_3T</strain>
    </source>
</reference>
<dbReference type="RefSeq" id="WP_148964695.1">
    <property type="nucleotide sequence ID" value="NZ_VTEU01000001.1"/>
</dbReference>
<feature type="transmembrane region" description="Helical" evidence="1">
    <location>
        <begin position="64"/>
        <end position="84"/>
    </location>
</feature>
<comment type="caution">
    <text evidence="2">The sequence shown here is derived from an EMBL/GenBank/DDBJ whole genome shotgun (WGS) entry which is preliminary data.</text>
</comment>
<evidence type="ECO:0000256" key="1">
    <source>
        <dbReference type="SAM" id="Phobius"/>
    </source>
</evidence>
<keyword evidence="1" id="KW-1133">Transmembrane helix</keyword>
<protein>
    <submittedName>
        <fullName evidence="2">Uncharacterized protein</fullName>
    </submittedName>
</protein>
<evidence type="ECO:0000313" key="3">
    <source>
        <dbReference type="Proteomes" id="UP000323393"/>
    </source>
</evidence>
<dbReference type="EMBL" id="VTEU01000001">
    <property type="protein sequence ID" value="TYS60945.1"/>
    <property type="molecule type" value="Genomic_DNA"/>
</dbReference>
<accession>A0AA94WTV3</accession>
<dbReference type="Proteomes" id="UP000323393">
    <property type="component" value="Unassembled WGS sequence"/>
</dbReference>
<proteinExistence type="predicted"/>
<evidence type="ECO:0000313" key="2">
    <source>
        <dbReference type="EMBL" id="TYS60945.1"/>
    </source>
</evidence>
<name>A0AA94WTV3_9BACI</name>
<organism evidence="2 3">
    <name type="scientific">Sutcliffiella horikoshii</name>
    <dbReference type="NCBI Taxonomy" id="79883"/>
    <lineage>
        <taxon>Bacteria</taxon>
        <taxon>Bacillati</taxon>
        <taxon>Bacillota</taxon>
        <taxon>Bacilli</taxon>
        <taxon>Bacillales</taxon>
        <taxon>Bacillaceae</taxon>
        <taxon>Sutcliffiella</taxon>
    </lineage>
</organism>
<keyword evidence="1" id="KW-0812">Transmembrane</keyword>